<comment type="similarity">
    <text evidence="2">Belongs to the band 7/mec-2 family.</text>
</comment>
<dbReference type="PANTHER" id="PTHR10264:SF83">
    <property type="entry name" value="BLL5629 PROTEIN"/>
    <property type="match status" value="1"/>
</dbReference>
<dbReference type="SMART" id="SM00244">
    <property type="entry name" value="PHB"/>
    <property type="match status" value="1"/>
</dbReference>
<comment type="caution">
    <text evidence="4">The sequence shown here is derived from an EMBL/GenBank/DDBJ whole genome shotgun (WGS) entry which is preliminary data.</text>
</comment>
<comment type="subcellular location">
    <subcellularLocation>
        <location evidence="1">Membrane</location>
        <topology evidence="1">Single-pass membrane protein</topology>
    </subcellularLocation>
</comment>
<dbReference type="AlphaFoldDB" id="A0A7Z0VHS4"/>
<dbReference type="OrthoDB" id="5501731at2"/>
<reference evidence="4 5" key="1">
    <citation type="submission" date="2016-06" db="EMBL/GenBank/DDBJ databases">
        <title>Genome sequence of endosymbiont of Candidatus Endolucinida thiodiazotropha.</title>
        <authorList>
            <person name="Poehlein A."/>
            <person name="Koenig S."/>
            <person name="Heiden S.E."/>
            <person name="Thuermer A."/>
            <person name="Voget S."/>
            <person name="Daniel R."/>
            <person name="Markert S."/>
            <person name="Gros O."/>
            <person name="Schweder T."/>
        </authorList>
    </citation>
    <scope>NUCLEOTIDE SEQUENCE [LARGE SCALE GENOMIC DNA]</scope>
    <source>
        <strain evidence="4 5">COS</strain>
    </source>
</reference>
<dbReference type="RefSeq" id="WP_069128260.1">
    <property type="nucleotide sequence ID" value="NZ_MARB01000034.1"/>
</dbReference>
<evidence type="ECO:0000313" key="5">
    <source>
        <dbReference type="Proteomes" id="UP000094769"/>
    </source>
</evidence>
<dbReference type="SUPFAM" id="SSF117892">
    <property type="entry name" value="Band 7/SPFH domain"/>
    <property type="match status" value="1"/>
</dbReference>
<proteinExistence type="inferred from homology"/>
<evidence type="ECO:0000313" key="4">
    <source>
        <dbReference type="EMBL" id="ODJ85830.1"/>
    </source>
</evidence>
<name>A0A7Z0VHS4_9GAMM</name>
<sequence>MFAYKRIVVAQHERGFLFRDSQLIKVLEPGVYRHFDPFGHVRIELHDLGQAVCANKNTEILMKGAGDLLSPYLELADMADNQIGLVYRDDKFIELLAPGERRVYWKLPYTLRVERIDLRNGLVVPKDLVDAVFRTRGGVVARELQPNIQTAEVMDHYVGLLLIDGELRQTLKPGFHAFWALKRHVSVEQLDTRIQAMEVQGQEILSRDKVSLRLNLGAQYQILDPVKARNRLQQPLDWIYRELQFALRQAVGSRELDKLLEDKERVDREVFDKVAGKAAENGFELCSVGLKDVILPGEMKEILNQVVQAEKAAQANVIKRREETAATRSLLNTAKLMDENPTLLRLKELETLEKVTDKVDRLTVFGGLDGVLNDTVKISV</sequence>
<feature type="domain" description="Band 7" evidence="3">
    <location>
        <begin position="150"/>
        <end position="307"/>
    </location>
</feature>
<keyword evidence="5" id="KW-1185">Reference proteome</keyword>
<dbReference type="InterPro" id="IPR001107">
    <property type="entry name" value="Band_7"/>
</dbReference>
<evidence type="ECO:0000256" key="1">
    <source>
        <dbReference type="ARBA" id="ARBA00004167"/>
    </source>
</evidence>
<dbReference type="Pfam" id="PF01145">
    <property type="entry name" value="Band_7"/>
    <property type="match status" value="1"/>
</dbReference>
<dbReference type="Proteomes" id="UP000094769">
    <property type="component" value="Unassembled WGS sequence"/>
</dbReference>
<evidence type="ECO:0000256" key="2">
    <source>
        <dbReference type="ARBA" id="ARBA00008164"/>
    </source>
</evidence>
<dbReference type="EMBL" id="MARB01000034">
    <property type="protein sequence ID" value="ODJ85830.1"/>
    <property type="molecule type" value="Genomic_DNA"/>
</dbReference>
<dbReference type="PANTHER" id="PTHR10264">
    <property type="entry name" value="BAND 7 PROTEIN-RELATED"/>
    <property type="match status" value="1"/>
</dbReference>
<dbReference type="GO" id="GO:0005886">
    <property type="term" value="C:plasma membrane"/>
    <property type="evidence" value="ECO:0007669"/>
    <property type="project" value="InterPro"/>
</dbReference>
<dbReference type="Gene3D" id="6.10.250.2090">
    <property type="match status" value="1"/>
</dbReference>
<dbReference type="InterPro" id="IPR043202">
    <property type="entry name" value="Band-7_stomatin-like"/>
</dbReference>
<organism evidence="4 5">
    <name type="scientific">Candidatus Thiodiazotropha endolucinida</name>
    <dbReference type="NCBI Taxonomy" id="1655433"/>
    <lineage>
        <taxon>Bacteria</taxon>
        <taxon>Pseudomonadati</taxon>
        <taxon>Pseudomonadota</taxon>
        <taxon>Gammaproteobacteria</taxon>
        <taxon>Chromatiales</taxon>
        <taxon>Sedimenticolaceae</taxon>
        <taxon>Candidatus Thiodiazotropha</taxon>
    </lineage>
</organism>
<protein>
    <submittedName>
        <fullName evidence="4">SPFH domain / band 7 family protein</fullName>
    </submittedName>
</protein>
<accession>A0A7Z0VHS4</accession>
<dbReference type="CDD" id="cd13438">
    <property type="entry name" value="SPFH_eoslipins_u2"/>
    <property type="match status" value="1"/>
</dbReference>
<dbReference type="InterPro" id="IPR036013">
    <property type="entry name" value="Band_7/SPFH_dom_sf"/>
</dbReference>
<gene>
    <name evidence="4" type="ORF">CODIS_39460</name>
</gene>
<evidence type="ECO:0000259" key="3">
    <source>
        <dbReference type="SMART" id="SM00244"/>
    </source>
</evidence>
<dbReference type="Gene3D" id="3.30.479.30">
    <property type="entry name" value="Band 7 domain"/>
    <property type="match status" value="1"/>
</dbReference>